<dbReference type="InterPro" id="IPR043504">
    <property type="entry name" value="Peptidase_S1_PA_chymotrypsin"/>
</dbReference>
<dbReference type="SUPFAM" id="SSF50156">
    <property type="entry name" value="PDZ domain-like"/>
    <property type="match status" value="1"/>
</dbReference>
<keyword evidence="3" id="KW-0378">Hydrolase</keyword>
<dbReference type="AlphaFoldDB" id="K6VMQ9"/>
<feature type="compositionally biased region" description="Basic and acidic residues" evidence="4">
    <location>
        <begin position="25"/>
        <end position="42"/>
    </location>
</feature>
<feature type="region of interest" description="Disordered" evidence="4">
    <location>
        <begin position="1"/>
        <end position="85"/>
    </location>
</feature>
<protein>
    <submittedName>
        <fullName evidence="7">Putative peptidase S1 family protein</fullName>
    </submittedName>
</protein>
<dbReference type="PRINTS" id="PR00834">
    <property type="entry name" value="PROTEASES2C"/>
</dbReference>
<evidence type="ECO:0000256" key="2">
    <source>
        <dbReference type="ARBA" id="ARBA00022670"/>
    </source>
</evidence>
<keyword evidence="5" id="KW-0812">Transmembrane</keyword>
<comment type="caution">
    <text evidence="7">The sequence shown here is derived from an EMBL/GenBank/DDBJ whole genome shotgun (WGS) entry which is preliminary data.</text>
</comment>
<dbReference type="RefSeq" id="WP_006594045.1">
    <property type="nucleotide sequence ID" value="NZ_BAHD01000072.1"/>
</dbReference>
<sequence length="466" mass="45420">MSQDTKQNQDIHDAETMAGASGGERGPDARVDDTQVFHRDDTNAYDSAALRAGAEQPGSGVEADGMGASTADGGPANPAPTANPRRRRWTELVAVAAIAAVVGSGVTLGVGALTDSGNTSSLSSITGTTSTAPSPVTVAGQENWSQIAAKASPSVVAISVQSAQGGDQGSGVVWDAAGNIVTNNHVVAAAGAGGTVQVRLGANTTYEAKVVGTDPTTDLAVVRLVNPPSDLQPIGRAQADSLTVGAPVMALGNPLGLSGTVTTGIVSALNRPVTTQVVSGDSGNAQPGLFQQQQSSGQQVVTDAIQTSAAINPGNSGGALVDAAGNLVGINSSIASLSSGSGQAGSIGIGFAIPVAEVTTVVTQLIEGGSVQHATLGVSITDATVQQGSATVSGAGVQQVVDGSAAAQAGLQTGDVITAVDGRPIDGADGLVGAVRGLAVGTQVKLTVVNSSGSSRTVTAALTGQA</sequence>
<dbReference type="GO" id="GO:0006508">
    <property type="term" value="P:proteolysis"/>
    <property type="evidence" value="ECO:0007669"/>
    <property type="project" value="UniProtKB-KW"/>
</dbReference>
<dbReference type="Gene3D" id="2.40.10.10">
    <property type="entry name" value="Trypsin-like serine proteases"/>
    <property type="match status" value="2"/>
</dbReference>
<proteinExistence type="inferred from homology"/>
<dbReference type="PANTHER" id="PTHR43343">
    <property type="entry name" value="PEPTIDASE S12"/>
    <property type="match status" value="1"/>
</dbReference>
<evidence type="ECO:0000256" key="3">
    <source>
        <dbReference type="ARBA" id="ARBA00022801"/>
    </source>
</evidence>
<comment type="similarity">
    <text evidence="1">Belongs to the peptidase S1C family.</text>
</comment>
<gene>
    <name evidence="7" type="ORF">KILIM_072_00220</name>
</gene>
<dbReference type="CDD" id="cd06779">
    <property type="entry name" value="cpPDZ_Deg_HtrA-like"/>
    <property type="match status" value="1"/>
</dbReference>
<dbReference type="STRING" id="1184609.KILIM_072_00220"/>
<dbReference type="SUPFAM" id="SSF50494">
    <property type="entry name" value="Trypsin-like serine proteases"/>
    <property type="match status" value="1"/>
</dbReference>
<dbReference type="InterPro" id="IPR001940">
    <property type="entry name" value="Peptidase_S1C"/>
</dbReference>
<keyword evidence="8" id="KW-1185">Reference proteome</keyword>
<evidence type="ECO:0000256" key="4">
    <source>
        <dbReference type="SAM" id="MobiDB-lite"/>
    </source>
</evidence>
<evidence type="ECO:0000313" key="7">
    <source>
        <dbReference type="EMBL" id="GAB97513.1"/>
    </source>
</evidence>
<dbReference type="EMBL" id="BAHD01000072">
    <property type="protein sequence ID" value="GAB97513.1"/>
    <property type="molecule type" value="Genomic_DNA"/>
</dbReference>
<evidence type="ECO:0000313" key="8">
    <source>
        <dbReference type="Proteomes" id="UP000008366"/>
    </source>
</evidence>
<organism evidence="7 8">
    <name type="scientific">Kineosphaera limosa NBRC 100340</name>
    <dbReference type="NCBI Taxonomy" id="1184609"/>
    <lineage>
        <taxon>Bacteria</taxon>
        <taxon>Bacillati</taxon>
        <taxon>Actinomycetota</taxon>
        <taxon>Actinomycetes</taxon>
        <taxon>Micrococcales</taxon>
        <taxon>Dermatophilaceae</taxon>
        <taxon>Kineosphaera</taxon>
    </lineage>
</organism>
<reference evidence="7 8" key="1">
    <citation type="submission" date="2012-08" db="EMBL/GenBank/DDBJ databases">
        <title>Whole genome shotgun sequence of Kineosphaera limosa NBRC 100340.</title>
        <authorList>
            <person name="Yoshida I."/>
            <person name="Isaki S."/>
            <person name="Hosoyama A."/>
            <person name="Tsuchikane K."/>
            <person name="Katsumata H."/>
            <person name="Ando Y."/>
            <person name="Ohji S."/>
            <person name="Hamada M."/>
            <person name="Tamura T."/>
            <person name="Yamazoe A."/>
            <person name="Yamazaki S."/>
            <person name="Fujita N."/>
        </authorList>
    </citation>
    <scope>NUCLEOTIDE SEQUENCE [LARGE SCALE GENOMIC DNA]</scope>
    <source>
        <strain evidence="7 8">NBRC 100340</strain>
    </source>
</reference>
<dbReference type="PANTHER" id="PTHR43343:SF3">
    <property type="entry name" value="PROTEASE DO-LIKE 8, CHLOROPLASTIC"/>
    <property type="match status" value="1"/>
</dbReference>
<keyword evidence="5" id="KW-1133">Transmembrane helix</keyword>
<evidence type="ECO:0000259" key="6">
    <source>
        <dbReference type="PROSITE" id="PS50106"/>
    </source>
</evidence>
<dbReference type="eggNOG" id="COG0265">
    <property type="taxonomic scope" value="Bacteria"/>
</dbReference>
<dbReference type="SMART" id="SM00228">
    <property type="entry name" value="PDZ"/>
    <property type="match status" value="1"/>
</dbReference>
<accession>K6VMQ9</accession>
<name>K6VMQ9_9MICO</name>
<evidence type="ECO:0000256" key="5">
    <source>
        <dbReference type="SAM" id="Phobius"/>
    </source>
</evidence>
<dbReference type="InterPro" id="IPR051201">
    <property type="entry name" value="Chloro_Bact_Ser_Proteases"/>
</dbReference>
<feature type="compositionally biased region" description="Low complexity" evidence="4">
    <location>
        <begin position="70"/>
        <end position="83"/>
    </location>
</feature>
<dbReference type="GO" id="GO:0004252">
    <property type="term" value="F:serine-type endopeptidase activity"/>
    <property type="evidence" value="ECO:0007669"/>
    <property type="project" value="InterPro"/>
</dbReference>
<dbReference type="PROSITE" id="PS50106">
    <property type="entry name" value="PDZ"/>
    <property type="match status" value="1"/>
</dbReference>
<dbReference type="Gene3D" id="2.30.42.10">
    <property type="match status" value="1"/>
</dbReference>
<dbReference type="Proteomes" id="UP000008366">
    <property type="component" value="Unassembled WGS sequence"/>
</dbReference>
<dbReference type="Pfam" id="PF13180">
    <property type="entry name" value="PDZ_2"/>
    <property type="match status" value="1"/>
</dbReference>
<dbReference type="InterPro" id="IPR036034">
    <property type="entry name" value="PDZ_sf"/>
</dbReference>
<dbReference type="Pfam" id="PF13365">
    <property type="entry name" value="Trypsin_2"/>
    <property type="match status" value="1"/>
</dbReference>
<dbReference type="InterPro" id="IPR001478">
    <property type="entry name" value="PDZ"/>
</dbReference>
<keyword evidence="2" id="KW-0645">Protease</keyword>
<feature type="transmembrane region" description="Helical" evidence="5">
    <location>
        <begin position="92"/>
        <end position="113"/>
    </location>
</feature>
<keyword evidence="5" id="KW-0472">Membrane</keyword>
<feature type="domain" description="PDZ" evidence="6">
    <location>
        <begin position="360"/>
        <end position="427"/>
    </location>
</feature>
<dbReference type="InterPro" id="IPR009003">
    <property type="entry name" value="Peptidase_S1_PA"/>
</dbReference>
<evidence type="ECO:0000256" key="1">
    <source>
        <dbReference type="ARBA" id="ARBA00010541"/>
    </source>
</evidence>